<protein>
    <submittedName>
        <fullName evidence="2">Antibiotic biosynthesis monooxygenase</fullName>
    </submittedName>
</protein>
<proteinExistence type="predicted"/>
<comment type="caution">
    <text evidence="2">The sequence shown here is derived from an EMBL/GenBank/DDBJ whole genome shotgun (WGS) entry which is preliminary data.</text>
</comment>
<gene>
    <name evidence="2" type="ORF">RAMLITH_22035</name>
</gene>
<keyword evidence="2" id="KW-0560">Oxidoreductase</keyword>
<evidence type="ECO:0000313" key="3">
    <source>
        <dbReference type="Proteomes" id="UP000521868"/>
    </source>
</evidence>
<feature type="domain" description="ABM" evidence="1">
    <location>
        <begin position="9"/>
        <end position="74"/>
    </location>
</feature>
<sequence length="113" mass="12567">MYTSTFTFAKRQYDDEFHALDAAIAEAAKAIPGYLGEEAWENPSTGLISNVYYWDSMEALEALMKHPVHQQAKARQAEWLAGYHIVIAQVVGSYGDGGIPHPLRSLPAIRPTF</sequence>
<organism evidence="2 3">
    <name type="scientific">Ramlibacter lithotrophicus</name>
    <dbReference type="NCBI Taxonomy" id="2606681"/>
    <lineage>
        <taxon>Bacteria</taxon>
        <taxon>Pseudomonadati</taxon>
        <taxon>Pseudomonadota</taxon>
        <taxon>Betaproteobacteria</taxon>
        <taxon>Burkholderiales</taxon>
        <taxon>Comamonadaceae</taxon>
        <taxon>Ramlibacter</taxon>
    </lineage>
</organism>
<accession>A0A7X6DJU6</accession>
<reference evidence="2 3" key="1">
    <citation type="journal article" date="2020" name="Nature">
        <title>Bacterial chemolithoautotrophy via manganese oxidation.</title>
        <authorList>
            <person name="Yu H."/>
            <person name="Leadbetter J.R."/>
        </authorList>
    </citation>
    <scope>NUCLEOTIDE SEQUENCE [LARGE SCALE GENOMIC DNA]</scope>
    <source>
        <strain evidence="2 3">RBP-1</strain>
    </source>
</reference>
<evidence type="ECO:0000313" key="2">
    <source>
        <dbReference type="EMBL" id="NKE68503.1"/>
    </source>
</evidence>
<dbReference type="InterPro" id="IPR007138">
    <property type="entry name" value="ABM_dom"/>
</dbReference>
<dbReference type="GO" id="GO:0004497">
    <property type="term" value="F:monooxygenase activity"/>
    <property type="evidence" value="ECO:0007669"/>
    <property type="project" value="UniProtKB-KW"/>
</dbReference>
<keyword evidence="2" id="KW-0503">Monooxygenase</keyword>
<dbReference type="InterPro" id="IPR011008">
    <property type="entry name" value="Dimeric_a/b-barrel"/>
</dbReference>
<keyword evidence="3" id="KW-1185">Reference proteome</keyword>
<dbReference type="Pfam" id="PF03992">
    <property type="entry name" value="ABM"/>
    <property type="match status" value="1"/>
</dbReference>
<dbReference type="AlphaFoldDB" id="A0A7X6DJU6"/>
<name>A0A7X6DJU6_9BURK</name>
<evidence type="ECO:0000259" key="1">
    <source>
        <dbReference type="Pfam" id="PF03992"/>
    </source>
</evidence>
<dbReference type="Gene3D" id="3.30.70.100">
    <property type="match status" value="1"/>
</dbReference>
<dbReference type="Proteomes" id="UP000521868">
    <property type="component" value="Unassembled WGS sequence"/>
</dbReference>
<dbReference type="EMBL" id="VTOX01000010">
    <property type="protein sequence ID" value="NKE68503.1"/>
    <property type="molecule type" value="Genomic_DNA"/>
</dbReference>
<dbReference type="RefSeq" id="WP_168109643.1">
    <property type="nucleotide sequence ID" value="NZ_VTOX01000010.1"/>
</dbReference>
<dbReference type="SUPFAM" id="SSF54909">
    <property type="entry name" value="Dimeric alpha+beta barrel"/>
    <property type="match status" value="1"/>
</dbReference>